<dbReference type="Gene3D" id="3.40.50.2300">
    <property type="match status" value="2"/>
</dbReference>
<dbReference type="RefSeq" id="WP_110290787.1">
    <property type="nucleotide sequence ID" value="NZ_QICS01000003.1"/>
</dbReference>
<evidence type="ECO:0000313" key="5">
    <source>
        <dbReference type="EMBL" id="PXV91628.1"/>
    </source>
</evidence>
<dbReference type="SMART" id="SM00354">
    <property type="entry name" value="HTH_LACI"/>
    <property type="match status" value="1"/>
</dbReference>
<evidence type="ECO:0000256" key="3">
    <source>
        <dbReference type="ARBA" id="ARBA00023163"/>
    </source>
</evidence>
<name>A0A318ETP7_9FIRM</name>
<organism evidence="5 6">
    <name type="scientific">Lachnotalea glycerini</name>
    <dbReference type="NCBI Taxonomy" id="1763509"/>
    <lineage>
        <taxon>Bacteria</taxon>
        <taxon>Bacillati</taxon>
        <taxon>Bacillota</taxon>
        <taxon>Clostridia</taxon>
        <taxon>Lachnospirales</taxon>
        <taxon>Lachnospiraceae</taxon>
        <taxon>Lachnotalea</taxon>
    </lineage>
</organism>
<dbReference type="PANTHER" id="PTHR30146">
    <property type="entry name" value="LACI-RELATED TRANSCRIPTIONAL REPRESSOR"/>
    <property type="match status" value="1"/>
</dbReference>
<dbReference type="Pfam" id="PF13377">
    <property type="entry name" value="Peripla_BP_3"/>
    <property type="match status" value="1"/>
</dbReference>
<dbReference type="SUPFAM" id="SSF53822">
    <property type="entry name" value="Periplasmic binding protein-like I"/>
    <property type="match status" value="1"/>
</dbReference>
<keyword evidence="2" id="KW-0238">DNA-binding</keyword>
<evidence type="ECO:0000259" key="4">
    <source>
        <dbReference type="PROSITE" id="PS50932"/>
    </source>
</evidence>
<keyword evidence="1" id="KW-0805">Transcription regulation</keyword>
<dbReference type="InterPro" id="IPR028082">
    <property type="entry name" value="Peripla_BP_I"/>
</dbReference>
<accession>A0A318ETP7</accession>
<dbReference type="AlphaFoldDB" id="A0A318ETP7"/>
<dbReference type="GO" id="GO:0003700">
    <property type="term" value="F:DNA-binding transcription factor activity"/>
    <property type="evidence" value="ECO:0007669"/>
    <property type="project" value="TreeGrafter"/>
</dbReference>
<dbReference type="InterPro" id="IPR046335">
    <property type="entry name" value="LacI/GalR-like_sensor"/>
</dbReference>
<dbReference type="PROSITE" id="PS50932">
    <property type="entry name" value="HTH_LACI_2"/>
    <property type="match status" value="1"/>
</dbReference>
<keyword evidence="3" id="KW-0804">Transcription</keyword>
<gene>
    <name evidence="5" type="ORF">C8E03_103186</name>
</gene>
<dbReference type="Pfam" id="PF00356">
    <property type="entry name" value="LacI"/>
    <property type="match status" value="1"/>
</dbReference>
<dbReference type="InterPro" id="IPR000843">
    <property type="entry name" value="HTH_LacI"/>
</dbReference>
<evidence type="ECO:0000256" key="2">
    <source>
        <dbReference type="ARBA" id="ARBA00023125"/>
    </source>
</evidence>
<dbReference type="GO" id="GO:0000976">
    <property type="term" value="F:transcription cis-regulatory region binding"/>
    <property type="evidence" value="ECO:0007669"/>
    <property type="project" value="TreeGrafter"/>
</dbReference>
<evidence type="ECO:0000313" key="6">
    <source>
        <dbReference type="Proteomes" id="UP000247523"/>
    </source>
</evidence>
<reference evidence="5 6" key="1">
    <citation type="submission" date="2018-05" db="EMBL/GenBank/DDBJ databases">
        <title>Genomic Encyclopedia of Type Strains, Phase IV (KMG-IV): sequencing the most valuable type-strain genomes for metagenomic binning, comparative biology and taxonomic classification.</title>
        <authorList>
            <person name="Goeker M."/>
        </authorList>
    </citation>
    <scope>NUCLEOTIDE SEQUENCE [LARGE SCALE GENOMIC DNA]</scope>
    <source>
        <strain evidence="5 6">DSM 28816</strain>
    </source>
</reference>
<proteinExistence type="predicted"/>
<dbReference type="Gene3D" id="1.10.260.40">
    <property type="entry name" value="lambda repressor-like DNA-binding domains"/>
    <property type="match status" value="1"/>
</dbReference>
<feature type="domain" description="HTH lacI-type" evidence="4">
    <location>
        <begin position="6"/>
        <end position="60"/>
    </location>
</feature>
<comment type="caution">
    <text evidence="5">The sequence shown here is derived from an EMBL/GenBank/DDBJ whole genome shotgun (WGS) entry which is preliminary data.</text>
</comment>
<dbReference type="InterPro" id="IPR010982">
    <property type="entry name" value="Lambda_DNA-bd_dom_sf"/>
</dbReference>
<sequence length="342" mass="38529">MKNKKYTIADISEMLGVSKATVSRSITGAPGVSDALRDKVLKLVEEVGYQPNTVARGLSTGKLNIIALILGDMRNPFYADLAFGIQKLLTAHNYMVMIFNSEYDSKRELEFIQLTEQFHFAGLILITAQNKEISDKLKQLNLPKVLVNRIFPDYDGDSVLTDNFQAGYEAALHLIELGHKEIGFIAGHLYSSAATHRFEGYRQALRNYSLPFFEEYVFHSDLKMETGYELSKSFLALKKRPTAMLCINDMTSLGFMDGCKEAGIRFPDDLSLVSFDNIALASSYDVQLTTINQHSEEMSCEAARLILKQLNDNESRPERIILKPSLIIRKTTGPYMDKLNIK</sequence>
<dbReference type="CDD" id="cd06267">
    <property type="entry name" value="PBP1_LacI_sugar_binding-like"/>
    <property type="match status" value="1"/>
</dbReference>
<dbReference type="SUPFAM" id="SSF47413">
    <property type="entry name" value="lambda repressor-like DNA-binding domains"/>
    <property type="match status" value="1"/>
</dbReference>
<protein>
    <submittedName>
        <fullName evidence="5">LacI family transcriptional regulator</fullName>
    </submittedName>
</protein>
<dbReference type="Proteomes" id="UP000247523">
    <property type="component" value="Unassembled WGS sequence"/>
</dbReference>
<dbReference type="CDD" id="cd01392">
    <property type="entry name" value="HTH_LacI"/>
    <property type="match status" value="1"/>
</dbReference>
<evidence type="ECO:0000256" key="1">
    <source>
        <dbReference type="ARBA" id="ARBA00023015"/>
    </source>
</evidence>
<dbReference type="EMBL" id="QICS01000003">
    <property type="protein sequence ID" value="PXV91628.1"/>
    <property type="molecule type" value="Genomic_DNA"/>
</dbReference>
<dbReference type="PANTHER" id="PTHR30146:SF109">
    <property type="entry name" value="HTH-TYPE TRANSCRIPTIONAL REGULATOR GALS"/>
    <property type="match status" value="1"/>
</dbReference>